<proteinExistence type="predicted"/>
<dbReference type="AlphaFoldDB" id="A0A1H3YLS5"/>
<dbReference type="Gene3D" id="1.25.40.10">
    <property type="entry name" value="Tetratricopeptide repeat domain"/>
    <property type="match status" value="2"/>
</dbReference>
<dbReference type="Pfam" id="PF14559">
    <property type="entry name" value="TPR_19"/>
    <property type="match status" value="2"/>
</dbReference>
<accession>A0A1H3YLS5</accession>
<name>A0A1H3YLS5_9BACT</name>
<dbReference type="PANTHER" id="PTHR12558">
    <property type="entry name" value="CELL DIVISION CYCLE 16,23,27"/>
    <property type="match status" value="1"/>
</dbReference>
<dbReference type="Pfam" id="PF13432">
    <property type="entry name" value="TPR_16"/>
    <property type="match status" value="1"/>
</dbReference>
<evidence type="ECO:0000313" key="3">
    <source>
        <dbReference type="Proteomes" id="UP000199409"/>
    </source>
</evidence>
<dbReference type="STRING" id="37625.SAMN05660420_01275"/>
<dbReference type="InterPro" id="IPR011990">
    <property type="entry name" value="TPR-like_helical_dom_sf"/>
</dbReference>
<dbReference type="RefSeq" id="WP_092345873.1">
    <property type="nucleotide sequence ID" value="NZ_FNQN01000003.1"/>
</dbReference>
<sequence>MTQPQSATIRDHQQRQPSVIDISKKARQKLRSRQYLEAKDLFAVGLEREPENPYLLSGMGDACREIGDFKEAERCYRNLLEVDPKNLFALRGLGDICKKQNRHQDAVHLWDRYLVLRPQDKFVMTRIAESCKILLQFERAEQFYRQILQSSPGDRFALTGLADLQHRLGKDAEAIEAYEKVLKFDANELHILTIIGKLCWRISDFEKSERYFRRALQVDPKNPYALYGLGNCFRWYRQYDKALEVWQKILPHSDGTQALHTRMGDAYFHLDQLEAAETSYLKSLTFGDEPYATAGLICLFSERKEWNKAAHFFWSLFSSASDISNSIETLVQRFSRSDRQDVMRELFRYLVSTGEGDQQVLVEIDAQLKRLS</sequence>
<keyword evidence="1" id="KW-0802">TPR repeat</keyword>
<dbReference type="OrthoDB" id="9814129at2"/>
<reference evidence="2 3" key="1">
    <citation type="submission" date="2016-10" db="EMBL/GenBank/DDBJ databases">
        <authorList>
            <person name="de Groot N.N."/>
        </authorList>
    </citation>
    <scope>NUCLEOTIDE SEQUENCE [LARGE SCALE GENOMIC DNA]</scope>
    <source>
        <strain evidence="2 3">DSM 7343</strain>
    </source>
</reference>
<dbReference type="SMART" id="SM00028">
    <property type="entry name" value="TPR"/>
    <property type="match status" value="7"/>
</dbReference>
<keyword evidence="3" id="KW-1185">Reference proteome</keyword>
<dbReference type="EMBL" id="FNQN01000003">
    <property type="protein sequence ID" value="SEA11932.1"/>
    <property type="molecule type" value="Genomic_DNA"/>
</dbReference>
<dbReference type="Proteomes" id="UP000199409">
    <property type="component" value="Unassembled WGS sequence"/>
</dbReference>
<dbReference type="InterPro" id="IPR019734">
    <property type="entry name" value="TPR_rpt"/>
</dbReference>
<feature type="repeat" description="TPR" evidence="1">
    <location>
        <begin position="53"/>
        <end position="86"/>
    </location>
</feature>
<dbReference type="Pfam" id="PF13181">
    <property type="entry name" value="TPR_8"/>
    <property type="match status" value="1"/>
</dbReference>
<evidence type="ECO:0000313" key="2">
    <source>
        <dbReference type="EMBL" id="SEA11932.1"/>
    </source>
</evidence>
<dbReference type="SUPFAM" id="SSF48452">
    <property type="entry name" value="TPR-like"/>
    <property type="match status" value="1"/>
</dbReference>
<organism evidence="2 3">
    <name type="scientific">Desulfuromusa kysingii</name>
    <dbReference type="NCBI Taxonomy" id="37625"/>
    <lineage>
        <taxon>Bacteria</taxon>
        <taxon>Pseudomonadati</taxon>
        <taxon>Thermodesulfobacteriota</taxon>
        <taxon>Desulfuromonadia</taxon>
        <taxon>Desulfuromonadales</taxon>
        <taxon>Geopsychrobacteraceae</taxon>
        <taxon>Desulfuromusa</taxon>
    </lineage>
</organism>
<dbReference type="PANTHER" id="PTHR12558:SF13">
    <property type="entry name" value="CELL DIVISION CYCLE PROTEIN 27 HOMOLOG"/>
    <property type="match status" value="1"/>
</dbReference>
<feature type="repeat" description="TPR" evidence="1">
    <location>
        <begin position="189"/>
        <end position="222"/>
    </location>
</feature>
<gene>
    <name evidence="2" type="ORF">SAMN05660420_01275</name>
</gene>
<protein>
    <submittedName>
        <fullName evidence="2">Tetratricopeptide repeat-containing protein</fullName>
    </submittedName>
</protein>
<evidence type="ECO:0000256" key="1">
    <source>
        <dbReference type="PROSITE-ProRule" id="PRU00339"/>
    </source>
</evidence>
<dbReference type="PROSITE" id="PS50005">
    <property type="entry name" value="TPR"/>
    <property type="match status" value="2"/>
</dbReference>